<feature type="chain" id="PRO_5012883908" evidence="2">
    <location>
        <begin position="27"/>
        <end position="331"/>
    </location>
</feature>
<protein>
    <submittedName>
        <fullName evidence="3">Tripartite-type tricarboxylate transporter, receptor component TctC</fullName>
    </submittedName>
</protein>
<dbReference type="STRING" id="658167.SAMN04488135_12015"/>
<dbReference type="InterPro" id="IPR042100">
    <property type="entry name" value="Bug_dom1"/>
</dbReference>
<reference evidence="3 4" key="1">
    <citation type="submission" date="2016-11" db="EMBL/GenBank/DDBJ databases">
        <authorList>
            <person name="Jaros S."/>
            <person name="Januszkiewicz K."/>
            <person name="Wedrychowicz H."/>
        </authorList>
    </citation>
    <scope>NUCLEOTIDE SEQUENCE [LARGE SCALE GENOMIC DNA]</scope>
    <source>
        <strain evidence="3 4">CGMCC 1.10190</strain>
    </source>
</reference>
<dbReference type="Gene3D" id="3.40.190.10">
    <property type="entry name" value="Periplasmic binding protein-like II"/>
    <property type="match status" value="1"/>
</dbReference>
<dbReference type="InterPro" id="IPR005064">
    <property type="entry name" value="BUG"/>
</dbReference>
<dbReference type="CDD" id="cd07012">
    <property type="entry name" value="PBP2_Bug_TTT"/>
    <property type="match status" value="1"/>
</dbReference>
<evidence type="ECO:0000313" key="4">
    <source>
        <dbReference type="Proteomes" id="UP000184226"/>
    </source>
</evidence>
<keyword evidence="2" id="KW-0732">Signal</keyword>
<comment type="similarity">
    <text evidence="1">Belongs to the UPF0065 (bug) family.</text>
</comment>
<organism evidence="3 4">
    <name type="scientific">Pollutimonas bauzanensis</name>
    <dbReference type="NCBI Taxonomy" id="658167"/>
    <lineage>
        <taxon>Bacteria</taxon>
        <taxon>Pseudomonadati</taxon>
        <taxon>Pseudomonadota</taxon>
        <taxon>Betaproteobacteria</taxon>
        <taxon>Burkholderiales</taxon>
        <taxon>Alcaligenaceae</taxon>
        <taxon>Pollutimonas</taxon>
    </lineage>
</organism>
<name>A0A1M5ZXZ0_9BURK</name>
<proteinExistence type="inferred from homology"/>
<gene>
    <name evidence="3" type="ORF">SAMN04488135_12015</name>
</gene>
<accession>A0A1M5ZXZ0</accession>
<evidence type="ECO:0000256" key="2">
    <source>
        <dbReference type="SAM" id="SignalP"/>
    </source>
</evidence>
<dbReference type="AlphaFoldDB" id="A0A1M5ZXZ0"/>
<evidence type="ECO:0000313" key="3">
    <source>
        <dbReference type="EMBL" id="SHI28753.1"/>
    </source>
</evidence>
<dbReference type="PIRSF" id="PIRSF017082">
    <property type="entry name" value="YflP"/>
    <property type="match status" value="1"/>
</dbReference>
<dbReference type="Proteomes" id="UP000184226">
    <property type="component" value="Unassembled WGS sequence"/>
</dbReference>
<keyword evidence="3" id="KW-0675">Receptor</keyword>
<dbReference type="Pfam" id="PF03401">
    <property type="entry name" value="TctC"/>
    <property type="match status" value="1"/>
</dbReference>
<feature type="signal peptide" evidence="2">
    <location>
        <begin position="1"/>
        <end position="26"/>
    </location>
</feature>
<dbReference type="PANTHER" id="PTHR42928">
    <property type="entry name" value="TRICARBOXYLATE-BINDING PROTEIN"/>
    <property type="match status" value="1"/>
</dbReference>
<sequence>MSMISRIRGGVFIGLACCAMALPAHAEKADAALAGPLTLVVGYAPGGAADTVARAYAEQLRKDGAGAVIVENRPGASGRIALNYVKDSKPDGRTMYLVPSPLLTIFPLTYKAPGYDAEKDLRAVATLVDIPTAIVTGASQPFDGMKSYVEWAKKNPSSVTSLGVATLGSSGHLGILAVNESQNMKIEPVAYRGASPMLIDVASGVVSIGWDAVASMMPLYQAGKIKFLGVSGAKRLDALPEVKTLAEQGFPEFKAATSFYGIVVPSKTPDNTVAVLETAFLKASGAPELQTQLAAKGLVMAPAKGADMAQRAREELASWRPVVERTGIVMD</sequence>
<keyword evidence="4" id="KW-1185">Reference proteome</keyword>
<evidence type="ECO:0000256" key="1">
    <source>
        <dbReference type="ARBA" id="ARBA00006987"/>
    </source>
</evidence>
<dbReference type="Gene3D" id="3.40.190.150">
    <property type="entry name" value="Bordetella uptake gene, domain 1"/>
    <property type="match status" value="1"/>
</dbReference>
<dbReference type="RefSeq" id="WP_073109142.1">
    <property type="nucleotide sequence ID" value="NZ_FQXE01000020.1"/>
</dbReference>
<dbReference type="PANTHER" id="PTHR42928:SF5">
    <property type="entry name" value="BLR1237 PROTEIN"/>
    <property type="match status" value="1"/>
</dbReference>
<dbReference type="EMBL" id="FQXE01000020">
    <property type="protein sequence ID" value="SHI28753.1"/>
    <property type="molecule type" value="Genomic_DNA"/>
</dbReference>